<dbReference type="GO" id="GO:0005886">
    <property type="term" value="C:plasma membrane"/>
    <property type="evidence" value="ECO:0007669"/>
    <property type="project" value="UniProtKB-SubCell"/>
</dbReference>
<dbReference type="SUPFAM" id="SSF161098">
    <property type="entry name" value="MetI-like"/>
    <property type="match status" value="1"/>
</dbReference>
<feature type="transmembrane region" description="Helical" evidence="8">
    <location>
        <begin position="194"/>
        <end position="216"/>
    </location>
</feature>
<dbReference type="Gene3D" id="1.10.3720.10">
    <property type="entry name" value="MetI-like"/>
    <property type="match status" value="1"/>
</dbReference>
<dbReference type="PANTHER" id="PTHR30193:SF41">
    <property type="entry name" value="DIACETYLCHITOBIOSE UPTAKE SYSTEM PERMEASE PROTEIN NGCF"/>
    <property type="match status" value="1"/>
</dbReference>
<feature type="transmembrane region" description="Helical" evidence="8">
    <location>
        <begin position="249"/>
        <end position="266"/>
    </location>
</feature>
<proteinExistence type="predicted"/>
<dbReference type="RefSeq" id="WP_368497170.1">
    <property type="nucleotide sequence ID" value="NZ_CP162511.1"/>
</dbReference>
<name>A0AB39BED0_9MICO</name>
<feature type="domain" description="ABC transmembrane type-1" evidence="9">
    <location>
        <begin position="107"/>
        <end position="320"/>
    </location>
</feature>
<keyword evidence="3" id="KW-1003">Cell membrane</keyword>
<keyword evidence="4 8" id="KW-0812">Transmembrane</keyword>
<dbReference type="InterPro" id="IPR051393">
    <property type="entry name" value="ABC_transporter_permease"/>
</dbReference>
<dbReference type="GO" id="GO:0055085">
    <property type="term" value="P:transmembrane transport"/>
    <property type="evidence" value="ECO:0007669"/>
    <property type="project" value="InterPro"/>
</dbReference>
<keyword evidence="6 8" id="KW-0472">Membrane</keyword>
<dbReference type="InterPro" id="IPR000515">
    <property type="entry name" value="MetI-like"/>
</dbReference>
<gene>
    <name evidence="10" type="ORF">ABFY20_15665</name>
</gene>
<evidence type="ECO:0000256" key="2">
    <source>
        <dbReference type="ARBA" id="ARBA00022448"/>
    </source>
</evidence>
<feature type="compositionally biased region" description="Basic and acidic residues" evidence="7">
    <location>
        <begin position="29"/>
        <end position="38"/>
    </location>
</feature>
<evidence type="ECO:0000313" key="10">
    <source>
        <dbReference type="EMBL" id="XDI04763.1"/>
    </source>
</evidence>
<feature type="transmembrane region" description="Helical" evidence="8">
    <location>
        <begin position="51"/>
        <end position="76"/>
    </location>
</feature>
<evidence type="ECO:0000256" key="4">
    <source>
        <dbReference type="ARBA" id="ARBA00022692"/>
    </source>
</evidence>
<reference evidence="10" key="1">
    <citation type="submission" date="2024-05" db="EMBL/GenBank/DDBJ databases">
        <title>Herbiconiux sp. A18JL235.</title>
        <authorList>
            <person name="Zhang G."/>
        </authorList>
    </citation>
    <scope>NUCLEOTIDE SEQUENCE</scope>
    <source>
        <strain evidence="10">A18JL235</strain>
    </source>
</reference>
<dbReference type="AlphaFoldDB" id="A0AB39BED0"/>
<keyword evidence="2" id="KW-0813">Transport</keyword>
<dbReference type="PANTHER" id="PTHR30193">
    <property type="entry name" value="ABC TRANSPORTER PERMEASE PROTEIN"/>
    <property type="match status" value="1"/>
</dbReference>
<protein>
    <submittedName>
        <fullName evidence="10">Carbohydrate ABC transporter permease</fullName>
    </submittedName>
</protein>
<feature type="region of interest" description="Disordered" evidence="7">
    <location>
        <begin position="23"/>
        <end position="45"/>
    </location>
</feature>
<evidence type="ECO:0000256" key="3">
    <source>
        <dbReference type="ARBA" id="ARBA00022475"/>
    </source>
</evidence>
<comment type="subcellular location">
    <subcellularLocation>
        <location evidence="1">Cell membrane</location>
        <topology evidence="1">Multi-pass membrane protein</topology>
    </subcellularLocation>
</comment>
<evidence type="ECO:0000259" key="9">
    <source>
        <dbReference type="PROSITE" id="PS50928"/>
    </source>
</evidence>
<feature type="transmembrane region" description="Helical" evidence="8">
    <location>
        <begin position="303"/>
        <end position="322"/>
    </location>
</feature>
<evidence type="ECO:0000256" key="7">
    <source>
        <dbReference type="SAM" id="MobiDB-lite"/>
    </source>
</evidence>
<dbReference type="InterPro" id="IPR035906">
    <property type="entry name" value="MetI-like_sf"/>
</dbReference>
<evidence type="ECO:0000256" key="1">
    <source>
        <dbReference type="ARBA" id="ARBA00004651"/>
    </source>
</evidence>
<feature type="transmembrane region" description="Helical" evidence="8">
    <location>
        <begin position="143"/>
        <end position="163"/>
    </location>
</feature>
<evidence type="ECO:0000256" key="5">
    <source>
        <dbReference type="ARBA" id="ARBA00022989"/>
    </source>
</evidence>
<keyword evidence="5 8" id="KW-1133">Transmembrane helix</keyword>
<evidence type="ECO:0000256" key="6">
    <source>
        <dbReference type="ARBA" id="ARBA00023136"/>
    </source>
</evidence>
<organism evidence="10">
    <name type="scientific">Herbiconiux sp. A18JL235</name>
    <dbReference type="NCBI Taxonomy" id="3152363"/>
    <lineage>
        <taxon>Bacteria</taxon>
        <taxon>Bacillati</taxon>
        <taxon>Actinomycetota</taxon>
        <taxon>Actinomycetes</taxon>
        <taxon>Micrococcales</taxon>
        <taxon>Microbacteriaceae</taxon>
        <taxon>Herbiconiux</taxon>
    </lineage>
</organism>
<sequence length="330" mass="35797">MDAAASTATKDTLITTTVTAPAAAAASSEARRGREPSSSRRRRLDRSQSRIGTVFVSGYVLLLLAFGVFPTLYAVFLSFTKDGSFAGFDNFIKVFNDYRFLPAVAHVAVYLVFYLASLLIFVVLLALLVHGLGRRWLSSSYRFVYYIPGALAGASSVMLWLFLLDPSVSPVAFLLRALGFDTFVQTVSIDNLPIIFTVIAFWTGAGGWIVIMYGALNNISGDVLEAARIDGAGPVKTALHIQIPLMRKWISYMAIMSLAAGTQLFVEPRVLSQASKGVVPPDYSINQLAYLFAFRQGDFNGSAAISLLLLLVAGALSAVFVFRGGLFERD</sequence>
<feature type="transmembrane region" description="Helical" evidence="8">
    <location>
        <begin position="107"/>
        <end position="131"/>
    </location>
</feature>
<accession>A0AB39BED0</accession>
<evidence type="ECO:0000256" key="8">
    <source>
        <dbReference type="SAM" id="Phobius"/>
    </source>
</evidence>
<dbReference type="PROSITE" id="PS50928">
    <property type="entry name" value="ABC_TM1"/>
    <property type="match status" value="1"/>
</dbReference>
<dbReference type="EMBL" id="CP162511">
    <property type="protein sequence ID" value="XDI04763.1"/>
    <property type="molecule type" value="Genomic_DNA"/>
</dbReference>